<dbReference type="InParanoid" id="A0A6P3ZC81"/>
<accession>A0A6P3ZC81</accession>
<dbReference type="InterPro" id="IPR036259">
    <property type="entry name" value="MFS_trans_sf"/>
</dbReference>
<dbReference type="GO" id="GO:0016020">
    <property type="term" value="C:membrane"/>
    <property type="evidence" value="ECO:0007669"/>
    <property type="project" value="UniProtKB-SubCell"/>
</dbReference>
<protein>
    <submittedName>
        <fullName evidence="8">Protein NRT1/ PTR FAMILY 5.4</fullName>
    </submittedName>
</protein>
<feature type="transmembrane region" description="Helical" evidence="6">
    <location>
        <begin position="397"/>
        <end position="418"/>
    </location>
</feature>
<evidence type="ECO:0000256" key="5">
    <source>
        <dbReference type="ARBA" id="ARBA00023136"/>
    </source>
</evidence>
<dbReference type="PROSITE" id="PS01022">
    <property type="entry name" value="PTR2_1"/>
    <property type="match status" value="1"/>
</dbReference>
<comment type="subcellular location">
    <subcellularLocation>
        <location evidence="1">Membrane</location>
        <topology evidence="1">Multi-pass membrane protein</topology>
    </subcellularLocation>
</comment>
<dbReference type="Proteomes" id="UP001652623">
    <property type="component" value="Chromosome 8"/>
</dbReference>
<keyword evidence="3 6" id="KW-0812">Transmembrane</keyword>
<feature type="transmembrane region" description="Helical" evidence="6">
    <location>
        <begin position="96"/>
        <end position="117"/>
    </location>
</feature>
<dbReference type="SMR" id="A0A6P3ZC81"/>
<feature type="transmembrane region" description="Helical" evidence="6">
    <location>
        <begin position="169"/>
        <end position="188"/>
    </location>
</feature>
<sequence>MDRSLTPVNGYESFSSKKVSSRGGWNAAIFIIFVEVADRFAYYGIAGNLIMYLINVLHQPISTAAKNVNLWVGVSSIFPLIGGLVADSFLGRFNTIVLSSVIYLMGTVMLSLSVSAIPMHIRKTVFFVALYILSVGEGGHKPCVQTFAADQFDEDSPEEKQAKASFFNWWYLGIVFGSSTAILLVIYIQDNISWALGFWMLTAVLAVALALFLVGIKRYRRQVPVGSPMTSVAQVIVAAARKWCVDETRGRFGIYYGDHERDGTLVKGQPGAYILGRTSQFRFLDRAAIIDNLDASRETRNPWRLCSQSQVEEVKLVIRLIPVWLSCLMFNVVQAQLHTYYTKQSSTMIRSIGHFQLPPAILQSLVGLTILIAVPVYDKLFVPFARKFTKHPSGITVLQRIGVGLFLSILNMVASALVEAKRVKIAGEHNLLDNPKAIVPIRVWWLFPQYMICGLSDAFTVVGLQELFYDQMPESMRSLGAAAYISIVGVGNFLSSFIITIVQEISSKHGEEWLGNNFNRSHLDYFYWLLAGLSGLFLCVYVWVAKGFVYKKVEGQETQKEKELSSNV</sequence>
<evidence type="ECO:0000256" key="4">
    <source>
        <dbReference type="ARBA" id="ARBA00022989"/>
    </source>
</evidence>
<gene>
    <name evidence="8" type="primary">LOC107412958</name>
</gene>
<keyword evidence="4 6" id="KW-1133">Transmembrane helix</keyword>
<dbReference type="GO" id="GO:0006857">
    <property type="term" value="P:oligopeptide transport"/>
    <property type="evidence" value="ECO:0007669"/>
    <property type="project" value="InterPro"/>
</dbReference>
<feature type="transmembrane region" description="Helical" evidence="6">
    <location>
        <begin position="357"/>
        <end position="377"/>
    </location>
</feature>
<keyword evidence="5 6" id="KW-0472">Membrane</keyword>
<organism evidence="7 8">
    <name type="scientific">Ziziphus jujuba</name>
    <name type="common">Chinese jujube</name>
    <name type="synonym">Ziziphus sativa</name>
    <dbReference type="NCBI Taxonomy" id="326968"/>
    <lineage>
        <taxon>Eukaryota</taxon>
        <taxon>Viridiplantae</taxon>
        <taxon>Streptophyta</taxon>
        <taxon>Embryophyta</taxon>
        <taxon>Tracheophyta</taxon>
        <taxon>Spermatophyta</taxon>
        <taxon>Magnoliopsida</taxon>
        <taxon>eudicotyledons</taxon>
        <taxon>Gunneridae</taxon>
        <taxon>Pentapetalae</taxon>
        <taxon>rosids</taxon>
        <taxon>fabids</taxon>
        <taxon>Rosales</taxon>
        <taxon>Rhamnaceae</taxon>
        <taxon>Paliureae</taxon>
        <taxon>Ziziphus</taxon>
    </lineage>
</organism>
<dbReference type="SUPFAM" id="SSF103473">
    <property type="entry name" value="MFS general substrate transporter"/>
    <property type="match status" value="1"/>
</dbReference>
<dbReference type="FunCoup" id="A0A6P3ZC81">
    <property type="interactions" value="1375"/>
</dbReference>
<dbReference type="PANTHER" id="PTHR11654">
    <property type="entry name" value="OLIGOPEPTIDE TRANSPORTER-RELATED"/>
    <property type="match status" value="1"/>
</dbReference>
<evidence type="ECO:0000256" key="1">
    <source>
        <dbReference type="ARBA" id="ARBA00004141"/>
    </source>
</evidence>
<dbReference type="KEGG" id="zju:107412958"/>
<feature type="transmembrane region" description="Helical" evidence="6">
    <location>
        <begin position="194"/>
        <end position="214"/>
    </location>
</feature>
<comment type="similarity">
    <text evidence="2">Belongs to the major facilitator superfamily. Proton-dependent oligopeptide transporter (POT/PTR) (TC 2.A.17) family.</text>
</comment>
<dbReference type="AlphaFoldDB" id="A0A6P3ZC81"/>
<name>A0A6P3ZC81_ZIZJJ</name>
<dbReference type="GeneID" id="107412958"/>
<evidence type="ECO:0000256" key="2">
    <source>
        <dbReference type="ARBA" id="ARBA00005982"/>
    </source>
</evidence>
<feature type="transmembrane region" description="Helical" evidence="6">
    <location>
        <begin position="525"/>
        <end position="544"/>
    </location>
</feature>
<feature type="transmembrane region" description="Helical" evidence="6">
    <location>
        <begin position="70"/>
        <end position="90"/>
    </location>
</feature>
<dbReference type="Pfam" id="PF00854">
    <property type="entry name" value="PTR2"/>
    <property type="match status" value="1"/>
</dbReference>
<dbReference type="GO" id="GO:0022857">
    <property type="term" value="F:transmembrane transporter activity"/>
    <property type="evidence" value="ECO:0007669"/>
    <property type="project" value="InterPro"/>
</dbReference>
<dbReference type="InterPro" id="IPR018456">
    <property type="entry name" value="PTR2_symporter_CS"/>
</dbReference>
<feature type="transmembrane region" description="Helical" evidence="6">
    <location>
        <begin position="40"/>
        <end position="58"/>
    </location>
</feature>
<evidence type="ECO:0000313" key="7">
    <source>
        <dbReference type="Proteomes" id="UP001652623"/>
    </source>
</evidence>
<proteinExistence type="inferred from homology"/>
<evidence type="ECO:0000256" key="6">
    <source>
        <dbReference type="SAM" id="Phobius"/>
    </source>
</evidence>
<dbReference type="InterPro" id="IPR000109">
    <property type="entry name" value="POT_fam"/>
</dbReference>
<reference evidence="8" key="1">
    <citation type="submission" date="2025-08" db="UniProtKB">
        <authorList>
            <consortium name="RefSeq"/>
        </authorList>
    </citation>
    <scope>IDENTIFICATION</scope>
    <source>
        <tissue evidence="8">Seedling</tissue>
    </source>
</reference>
<dbReference type="RefSeq" id="XP_015876293.2">
    <property type="nucleotide sequence ID" value="XM_016020807.4"/>
</dbReference>
<feature type="transmembrane region" description="Helical" evidence="6">
    <location>
        <begin position="449"/>
        <end position="469"/>
    </location>
</feature>
<dbReference type="Gene3D" id="1.20.1250.20">
    <property type="entry name" value="MFS general substrate transporter like domains"/>
    <property type="match status" value="1"/>
</dbReference>
<keyword evidence="7" id="KW-1185">Reference proteome</keyword>
<feature type="transmembrane region" description="Helical" evidence="6">
    <location>
        <begin position="481"/>
        <end position="505"/>
    </location>
</feature>
<evidence type="ECO:0000313" key="8">
    <source>
        <dbReference type="RefSeq" id="XP_015876293.2"/>
    </source>
</evidence>
<evidence type="ECO:0000256" key="3">
    <source>
        <dbReference type="ARBA" id="ARBA00022692"/>
    </source>
</evidence>